<dbReference type="Proteomes" id="UP001499854">
    <property type="component" value="Unassembled WGS sequence"/>
</dbReference>
<accession>A0ABP5D2W7</accession>
<evidence type="ECO:0000313" key="1">
    <source>
        <dbReference type="EMBL" id="GAA1971840.1"/>
    </source>
</evidence>
<dbReference type="EMBL" id="BAAAQM010000017">
    <property type="protein sequence ID" value="GAA1971840.1"/>
    <property type="molecule type" value="Genomic_DNA"/>
</dbReference>
<proteinExistence type="predicted"/>
<sequence length="67" mass="7586">MSEGLRVSERATAAEIHLVSFGTDPNAPWEVVGTDRQHPDSAGWHWGTLARQRQAVRGERGLYKTRW</sequence>
<evidence type="ECO:0000313" key="2">
    <source>
        <dbReference type="Proteomes" id="UP001499854"/>
    </source>
</evidence>
<organism evidence="1 2">
    <name type="scientific">Catenulispora subtropica</name>
    <dbReference type="NCBI Taxonomy" id="450798"/>
    <lineage>
        <taxon>Bacteria</taxon>
        <taxon>Bacillati</taxon>
        <taxon>Actinomycetota</taxon>
        <taxon>Actinomycetes</taxon>
        <taxon>Catenulisporales</taxon>
        <taxon>Catenulisporaceae</taxon>
        <taxon>Catenulispora</taxon>
    </lineage>
</organism>
<reference evidence="2" key="1">
    <citation type="journal article" date="2019" name="Int. J. Syst. Evol. Microbiol.">
        <title>The Global Catalogue of Microorganisms (GCM) 10K type strain sequencing project: providing services to taxonomists for standard genome sequencing and annotation.</title>
        <authorList>
            <consortium name="The Broad Institute Genomics Platform"/>
            <consortium name="The Broad Institute Genome Sequencing Center for Infectious Disease"/>
            <person name="Wu L."/>
            <person name="Ma J."/>
        </authorList>
    </citation>
    <scope>NUCLEOTIDE SEQUENCE [LARGE SCALE GENOMIC DNA]</scope>
    <source>
        <strain evidence="2">JCM 16013</strain>
    </source>
</reference>
<keyword evidence="2" id="KW-1185">Reference proteome</keyword>
<protein>
    <submittedName>
        <fullName evidence="1">Uncharacterized protein</fullName>
    </submittedName>
</protein>
<gene>
    <name evidence="1" type="ORF">GCM10009838_34070</name>
</gene>
<comment type="caution">
    <text evidence="1">The sequence shown here is derived from an EMBL/GenBank/DDBJ whole genome shotgun (WGS) entry which is preliminary data.</text>
</comment>
<name>A0ABP5D2W7_9ACTN</name>